<evidence type="ECO:0000259" key="6">
    <source>
        <dbReference type="PROSITE" id="PS51379"/>
    </source>
</evidence>
<name>A0ABT7DIW1_9ACTN</name>
<evidence type="ECO:0000313" key="7">
    <source>
        <dbReference type="EMBL" id="MDJ1649465.1"/>
    </source>
</evidence>
<dbReference type="Gene3D" id="3.30.70.20">
    <property type="match status" value="1"/>
</dbReference>
<dbReference type="PANTHER" id="PTHR43673">
    <property type="entry name" value="NAD(P)H NITROREDUCTASE YDGI-RELATED"/>
    <property type="match status" value="1"/>
</dbReference>
<accession>A0ABT7DIW1</accession>
<dbReference type="InterPro" id="IPR029479">
    <property type="entry name" value="Nitroreductase"/>
</dbReference>
<dbReference type="SUPFAM" id="SSF54862">
    <property type="entry name" value="4Fe-4S ferredoxins"/>
    <property type="match status" value="1"/>
</dbReference>
<dbReference type="SUPFAM" id="SSF55469">
    <property type="entry name" value="FMN-dependent nitroreductase-like"/>
    <property type="match status" value="1"/>
</dbReference>
<dbReference type="Proteomes" id="UP001232750">
    <property type="component" value="Unassembled WGS sequence"/>
</dbReference>
<evidence type="ECO:0000256" key="2">
    <source>
        <dbReference type="ARBA" id="ARBA00022723"/>
    </source>
</evidence>
<comment type="caution">
    <text evidence="7">The sequence shown here is derived from an EMBL/GenBank/DDBJ whole genome shotgun (WGS) entry which is preliminary data.</text>
</comment>
<dbReference type="InterPro" id="IPR017900">
    <property type="entry name" value="4Fe4S_Fe_S_CS"/>
</dbReference>
<reference evidence="7 8" key="1">
    <citation type="submission" date="2023-05" db="EMBL/GenBank/DDBJ databases">
        <title>Gordonibacter KGMB12511T sp. nov., isolated from faeces of healthy Korean.</title>
        <authorList>
            <person name="Kim H.S."/>
            <person name="Kim J.-S."/>
            <person name="Suh M.K."/>
            <person name="Eom M.K."/>
            <person name="Do H.E."/>
            <person name="Lee J.-S."/>
        </authorList>
    </citation>
    <scope>NUCLEOTIDE SEQUENCE [LARGE SCALE GENOMIC DNA]</scope>
    <source>
        <strain evidence="7 8">KGMB12511</strain>
    </source>
</reference>
<dbReference type="EMBL" id="JASJEU010000003">
    <property type="protein sequence ID" value="MDJ1649465.1"/>
    <property type="molecule type" value="Genomic_DNA"/>
</dbReference>
<gene>
    <name evidence="7" type="ORF">QNJ86_01485</name>
</gene>
<dbReference type="Pfam" id="PF13237">
    <property type="entry name" value="Fer4_10"/>
    <property type="match status" value="1"/>
</dbReference>
<evidence type="ECO:0000256" key="3">
    <source>
        <dbReference type="ARBA" id="ARBA00023002"/>
    </source>
</evidence>
<evidence type="ECO:0000256" key="4">
    <source>
        <dbReference type="ARBA" id="ARBA00023004"/>
    </source>
</evidence>
<protein>
    <submittedName>
        <fullName evidence="7">Nitroreductase family protein</fullName>
    </submittedName>
</protein>
<keyword evidence="8" id="KW-1185">Reference proteome</keyword>
<dbReference type="Gene3D" id="3.40.109.10">
    <property type="entry name" value="NADH Oxidase"/>
    <property type="match status" value="1"/>
</dbReference>
<evidence type="ECO:0000256" key="5">
    <source>
        <dbReference type="ARBA" id="ARBA00023014"/>
    </source>
</evidence>
<dbReference type="PROSITE" id="PS51379">
    <property type="entry name" value="4FE4S_FER_2"/>
    <property type="match status" value="2"/>
</dbReference>
<dbReference type="InterPro" id="IPR017896">
    <property type="entry name" value="4Fe4S_Fe-S-bd"/>
</dbReference>
<keyword evidence="5" id="KW-0411">Iron-sulfur</keyword>
<keyword evidence="3" id="KW-0560">Oxidoreductase</keyword>
<dbReference type="PANTHER" id="PTHR43673:SF10">
    <property type="entry name" value="NADH DEHYDROGENASE_NAD(P)H NITROREDUCTASE XCC3605-RELATED"/>
    <property type="match status" value="1"/>
</dbReference>
<comment type="similarity">
    <text evidence="1">Belongs to the nitroreductase family.</text>
</comment>
<feature type="domain" description="4Fe-4S ferredoxin-type" evidence="6">
    <location>
        <begin position="35"/>
        <end position="63"/>
    </location>
</feature>
<sequence>MKRTHEVLIDAEACIGCGLCKRDCPMNNLVVEERVAHVVSQQCIMCGHCVAICPKGAVSMTGFDEEPMELHGPVRVDADTLALALKARRSVRQFAARPVDAGVIDRIVEAGRVTPTGGNAQDVEFVVLRDALPEVERVAVRLFRRLFPFVKRFNASVARVEIDEHFFFKGAPVALAVVAKDTVDASLAAANMALMAETCGLGVLYSGFFATATRFSPSLRRMLGLHRGQHVVATLVLGHPAVRYHRTAPKEPASVRML</sequence>
<keyword evidence="2" id="KW-0479">Metal-binding</keyword>
<organism evidence="7 8">
    <name type="scientific">Gordonibacter faecis</name>
    <dbReference type="NCBI Taxonomy" id="3047475"/>
    <lineage>
        <taxon>Bacteria</taxon>
        <taxon>Bacillati</taxon>
        <taxon>Actinomycetota</taxon>
        <taxon>Coriobacteriia</taxon>
        <taxon>Eggerthellales</taxon>
        <taxon>Eggerthellaceae</taxon>
        <taxon>Gordonibacter</taxon>
    </lineage>
</organism>
<feature type="domain" description="4Fe-4S ferredoxin-type" evidence="6">
    <location>
        <begin position="5"/>
        <end position="34"/>
    </location>
</feature>
<evidence type="ECO:0000313" key="8">
    <source>
        <dbReference type="Proteomes" id="UP001232750"/>
    </source>
</evidence>
<evidence type="ECO:0000256" key="1">
    <source>
        <dbReference type="ARBA" id="ARBA00007118"/>
    </source>
</evidence>
<keyword evidence="4" id="KW-0408">Iron</keyword>
<dbReference type="Pfam" id="PF00881">
    <property type="entry name" value="Nitroreductase"/>
    <property type="match status" value="1"/>
</dbReference>
<dbReference type="InterPro" id="IPR000415">
    <property type="entry name" value="Nitroreductase-like"/>
</dbReference>
<proteinExistence type="inferred from homology"/>
<dbReference type="RefSeq" id="WP_283830796.1">
    <property type="nucleotide sequence ID" value="NZ_JASJEU010000003.1"/>
</dbReference>
<dbReference type="PROSITE" id="PS00198">
    <property type="entry name" value="4FE4S_FER_1"/>
    <property type="match status" value="2"/>
</dbReference>